<dbReference type="GO" id="GO:0016758">
    <property type="term" value="F:hexosyltransferase activity"/>
    <property type="evidence" value="ECO:0007669"/>
    <property type="project" value="TreeGrafter"/>
</dbReference>
<evidence type="ECO:0000313" key="5">
    <source>
        <dbReference type="Proteomes" id="UP000322225"/>
    </source>
</evidence>
<dbReference type="InterPro" id="IPR051981">
    <property type="entry name" value="Glycosyltransf_32"/>
</dbReference>
<feature type="transmembrane region" description="Helical" evidence="3">
    <location>
        <begin position="41"/>
        <end position="62"/>
    </location>
</feature>
<dbReference type="GeneID" id="43590505"/>
<evidence type="ECO:0000256" key="2">
    <source>
        <dbReference type="SAM" id="MobiDB-lite"/>
    </source>
</evidence>
<evidence type="ECO:0000256" key="3">
    <source>
        <dbReference type="SAM" id="Phobius"/>
    </source>
</evidence>
<accession>A0AAJ8LJD2</accession>
<dbReference type="SUPFAM" id="SSF53448">
    <property type="entry name" value="Nucleotide-diphospho-sugar transferases"/>
    <property type="match status" value="1"/>
</dbReference>
<feature type="region of interest" description="Disordered" evidence="2">
    <location>
        <begin position="65"/>
        <end position="146"/>
    </location>
</feature>
<protein>
    <recommendedName>
        <fullName evidence="6">Alpha 1,4-glycosyltransferase domain-containing protein</fullName>
    </recommendedName>
</protein>
<dbReference type="PANTHER" id="PTHR12042:SF21">
    <property type="entry name" value="ALPHA1,4-GALACTOSYLTRANSFERASE 1-RELATED"/>
    <property type="match status" value="1"/>
</dbReference>
<keyword evidence="5" id="KW-1185">Reference proteome</keyword>
<reference evidence="4" key="2">
    <citation type="submission" date="2024-01" db="EMBL/GenBank/DDBJ databases">
        <title>Comparative genomics of Cryptococcus and Kwoniella reveals pathogenesis evolution and contrasting modes of karyotype evolution via chromosome fusion or intercentromeric recombination.</title>
        <authorList>
            <person name="Coelho M.A."/>
            <person name="David-Palma M."/>
            <person name="Shea T."/>
            <person name="Bowers K."/>
            <person name="McGinley-Smith S."/>
            <person name="Mohammad A.W."/>
            <person name="Gnirke A."/>
            <person name="Yurkov A.M."/>
            <person name="Nowrousian M."/>
            <person name="Sun S."/>
            <person name="Cuomo C.A."/>
            <person name="Heitman J."/>
        </authorList>
    </citation>
    <scope>NUCLEOTIDE SEQUENCE</scope>
    <source>
        <strain evidence="4">CBS 12478</strain>
    </source>
</reference>
<name>A0AAJ8LJD2_9TREE</name>
<dbReference type="GO" id="GO:0016020">
    <property type="term" value="C:membrane"/>
    <property type="evidence" value="ECO:0007669"/>
    <property type="project" value="GOC"/>
</dbReference>
<feature type="compositionally biased region" description="Low complexity" evidence="2">
    <location>
        <begin position="97"/>
        <end position="108"/>
    </location>
</feature>
<dbReference type="Gene3D" id="3.90.550.20">
    <property type="match status" value="1"/>
</dbReference>
<dbReference type="Proteomes" id="UP000322225">
    <property type="component" value="Chromosome 4"/>
</dbReference>
<comment type="similarity">
    <text evidence="1">Belongs to the glycosyltransferase 32 family.</text>
</comment>
<feature type="compositionally biased region" description="Low complexity" evidence="2">
    <location>
        <begin position="181"/>
        <end position="192"/>
    </location>
</feature>
<keyword evidence="3" id="KW-0812">Transmembrane</keyword>
<reference evidence="4" key="1">
    <citation type="submission" date="2017-08" db="EMBL/GenBank/DDBJ databases">
        <authorList>
            <person name="Cuomo C."/>
            <person name="Billmyre B."/>
            <person name="Heitman J."/>
        </authorList>
    </citation>
    <scope>NUCLEOTIDE SEQUENCE</scope>
    <source>
        <strain evidence="4">CBS 12478</strain>
    </source>
</reference>
<dbReference type="EMBL" id="CP144054">
    <property type="protein sequence ID" value="WWD18179.1"/>
    <property type="molecule type" value="Genomic_DNA"/>
</dbReference>
<feature type="compositionally biased region" description="Polar residues" evidence="2">
    <location>
        <begin position="193"/>
        <end position="209"/>
    </location>
</feature>
<keyword evidence="3" id="KW-0472">Membrane</keyword>
<evidence type="ECO:0000313" key="4">
    <source>
        <dbReference type="EMBL" id="WWD18179.1"/>
    </source>
</evidence>
<evidence type="ECO:0000256" key="1">
    <source>
        <dbReference type="ARBA" id="ARBA00009003"/>
    </source>
</evidence>
<dbReference type="Pfam" id="PF04488">
    <property type="entry name" value="Gly_transf_sug"/>
    <property type="match status" value="1"/>
</dbReference>
<evidence type="ECO:0008006" key="6">
    <source>
        <dbReference type="Google" id="ProtNLM"/>
    </source>
</evidence>
<organism evidence="4 5">
    <name type="scientific">Kwoniella shandongensis</name>
    <dbReference type="NCBI Taxonomy" id="1734106"/>
    <lineage>
        <taxon>Eukaryota</taxon>
        <taxon>Fungi</taxon>
        <taxon>Dikarya</taxon>
        <taxon>Basidiomycota</taxon>
        <taxon>Agaricomycotina</taxon>
        <taxon>Tremellomycetes</taxon>
        <taxon>Tremellales</taxon>
        <taxon>Cryptococcaceae</taxon>
        <taxon>Kwoniella</taxon>
    </lineage>
</organism>
<keyword evidence="3" id="KW-1133">Transmembrane helix</keyword>
<sequence>MLLLPISPVRLFPLHNGSVALAKQLQSSAELVSLYHRHLTLRFLAHFVFFIGYLVATSSGLANMNPNQKGKSTHWRAHQPRADGINGRARDDGQGTGTESEAEGSSSARGWSDVGWSHSPADTHARPSLSSSDEQLPPASITTDNMGKAYDASTSMAVPHRRAATLNRPLGSIHTAGSTIDLDSLNNPNSSSFPQGTILNMDQYASPSSLPMGYGGSPGPSHIPGVIGGSGSTYTAGGNNGYARSRRRSASQHDHESDDEDSYLGGVNGSGLPGSTTKGKSKKRNRGSSFSYLPFHRRGRRGSAGWPWPLRLLSGGGGGGGGGTKKSSAARRWGLPLLLLLSLVYGFIWWKRKYQLQVEFSIFSRQWIRKEIDEIEPLRGCFSPSLLSPEYNLTKHNAPKRHLLSPGISLKRGMSCYDFSSTIQPIPGVPLEPVIYHTYWRSDLIPFGERQQATFLSFLATQPLTHSKMILWTNGADVVSNNPFVKPYLDKWGEYIQVKQVDMDQWTRGTELQGVIGSLGGSRQGGLFDERGWVDGDAIRLLVLWHFGGIWMDMDQVLTRDLHPLTESEWVTQWDCYDKPYFSLNGALMHFEKHSPYLCEAFHIMSSSPLPKPNTFTWGSHLYSKLHRRLIAAHIKPFSVLPWCFSDPRNCRLDNRFPDPFDSDPKDFAGTPWDADSDAGKSGREVLEAKVGDIWSIHLHNQWQKAFPKGGWIERLLEGYKGQLEVLETYARVKGLIKTDGEIRLERRGLIAEEEQAESDETAIRGVDT</sequence>
<proteinExistence type="inferred from homology"/>
<dbReference type="InterPro" id="IPR029044">
    <property type="entry name" value="Nucleotide-diphossugar_trans"/>
</dbReference>
<feature type="transmembrane region" description="Helical" evidence="3">
    <location>
        <begin position="333"/>
        <end position="350"/>
    </location>
</feature>
<dbReference type="KEGG" id="ksn:43590505"/>
<gene>
    <name evidence="4" type="ORF">CI109_102628</name>
</gene>
<feature type="region of interest" description="Disordered" evidence="2">
    <location>
        <begin position="178"/>
        <end position="296"/>
    </location>
</feature>
<dbReference type="RefSeq" id="XP_031859368.2">
    <property type="nucleotide sequence ID" value="XM_032006347.2"/>
</dbReference>
<dbReference type="GO" id="GO:0006688">
    <property type="term" value="P:glycosphingolipid biosynthetic process"/>
    <property type="evidence" value="ECO:0007669"/>
    <property type="project" value="TreeGrafter"/>
</dbReference>
<dbReference type="AlphaFoldDB" id="A0AAJ8LJD2"/>
<feature type="compositionally biased region" description="Polar residues" evidence="2">
    <location>
        <begin position="128"/>
        <end position="145"/>
    </location>
</feature>
<dbReference type="PANTHER" id="PTHR12042">
    <property type="entry name" value="LACTOSYLCERAMIDE 4-ALPHA-GALACTOSYLTRANSFERASE ALPHA- 1,4-GALACTOSYLTRANSFERASE"/>
    <property type="match status" value="1"/>
</dbReference>
<dbReference type="InterPro" id="IPR007577">
    <property type="entry name" value="GlycoTrfase_DXD_sugar-bd_CS"/>
</dbReference>